<evidence type="ECO:0000313" key="3">
    <source>
        <dbReference type="Proteomes" id="UP000295254"/>
    </source>
</evidence>
<name>A0A1H2NCM4_PSEVA</name>
<protein>
    <recommendedName>
        <fullName evidence="1">Dermonecrotic toxin N-terminal domain-containing protein</fullName>
    </recommendedName>
</protein>
<sequence>MDTSPLPYFFDEAERASAGKQPGDREKALSLTMDDLVWLKNVYLATHAARTGAKKPMHAKRLLLDNPGKTDIPLAGAFAMSRAGNGEVTLYTPWKGLTKLADLDDLTSKLQGWLKEDTGKRELLRYLSIEQRHAALAIAEPDISTQDIVGAVFEDQEQTLKLNQAQNDMTMLGELLKTPSLQGMLDETLKNALLRRFPKLDQRLTRLEILIHSPTGLDGTRGQQIRSSLSLSEALLQYYLTGQWPEGDSRRFTHPSHGMSSEADNQAWESAVTEIANSFTPHLQSLLETFWNSPMSLGLSREAFVCESLHDTFCLDLLLKRQKKTLTTTEYLTLMKVSLAPAANDSQRIEKVRVSAPFKHHVELASTLMIGSADSLGFLYTQSKGVEAASDLPTVRKLVLQMMKTEGHEDTLLNFMSLDERGTFLSLEPDERIIVGVPTGRPVFERLMADILDKQLRNLSFALNRYRESEGTLEPHALFDKALDVRGLLDDRLLAADAAGRWSTRADPRWSAQPATVRAEVAKDQLRQLNTLEQAMQQRLAVHPDIPATTRTTEEAQRVVDSSLTALQSNFAHIFSIALRSELTLRAATRSLGEAEQSLIKTVLDSPLRLQRGAFNGFFPDVFSLALSASGATTALKLASCFVVTERGGLDPRHSGKAILWTPAFGYEVFNALSPLLTELNQRIKDPAQRLTLLENLGRCERLPGRSYALAPLQRIDGHFIDEVQKNHVLLDRVSVTRALASKIAPAPLANLLKLVALRLPLTGLSRATDIALAITTQQKLPAWLAKTSIKELSLHKELLEQYLDHVKDDQDYLSGIDALARTAHQALTQQLKTDALDIDPDQVSIQISAGPTSAASSQTLTDFALNHLDGLDQAHFSLVSLNTNVIPEKMDQSYVKGLVRNLKLGEQQQKKLNEALADTPANAARRTRFYGQLPWQLMHFAHSEKLQERLSETGFDLVRQIMDMPDGIARSTLEGASAIIRPLEFTGSKSGEIIKVPGVYLIGSSASGSTGQVLLAPYSPRHGLKEYDDEQQLLTELKTRESLWDWVLMNLPFTERVMLEYRMALRQNRVARDTQSTTDASDSVALVSRPIQGNALKHLFNDNVALLGRLLGCQSDPRRKSEWATIKEVLGEDLHAAYSFLMGKLAYPLTVWRSYRDIKQSAEDLQTHKWRAAIMAFISGIAQLASLRQSLPPTLTSASSPGLPTPVPANTREKWQDIHITAPDRTSLSRHESHDVELRSLTHDSTLGLYSHSTGKKRYAAVEGKVYPVIKRGIWWRIGDADSHGPRITANTSTQWHLAEDTPTARYCLLRRLDTLFTVWDGMFVDALGMPRIRHLYPQKARKIEEALDLATSYAWNSFQNLQLLKTSTGVITPVHQLIMDFADLPQVLPAHVAKLERVVGDLLTALLEPTLRKTNSSRIAVGRVIDDPLGTFAFTVPKDLQRRIYLAERFFSPRFDYYRPHLTDSAFPISTHARATTIIHELSHIACGAEDIAYLDSGRPFPDLIGTASTIATDLKTELEALQDTALSIRTPYTELFMDYDPDTGAWIEPEIDSPAAKLVLSLTGEDNLSGARTSFKKNPMIRLDVKLANADSVAWLITRLGRHLHTTTP</sequence>
<dbReference type="OrthoDB" id="7032306at2"/>
<organism evidence="2 3">
    <name type="scientific">Pseudomonas vancouverensis</name>
    <dbReference type="NCBI Taxonomy" id="95300"/>
    <lineage>
        <taxon>Bacteria</taxon>
        <taxon>Pseudomonadati</taxon>
        <taxon>Pseudomonadota</taxon>
        <taxon>Gammaproteobacteria</taxon>
        <taxon>Pseudomonadales</taxon>
        <taxon>Pseudomonadaceae</taxon>
        <taxon>Pseudomonas</taxon>
    </lineage>
</organism>
<gene>
    <name evidence="2" type="ORF">EIY72_16725</name>
</gene>
<reference evidence="3" key="1">
    <citation type="journal article" date="2019" name="bioRxiv">
        <title>Bacterially produced spermidine induces plant systemic susceptibility to pathogens.</title>
        <authorList>
            <person name="Melnyk R.A."/>
            <person name="Beskrovnaya P.A."/>
            <person name="Liu Z."/>
            <person name="Song Y."/>
            <person name="Haney C.H."/>
        </authorList>
    </citation>
    <scope>NUCLEOTIDE SEQUENCE [LARGE SCALE GENOMIC DNA]</scope>
    <source>
        <strain evidence="3">Dha-51</strain>
    </source>
</reference>
<accession>A0A1H2NCM4</accession>
<dbReference type="RefSeq" id="WP_093220345.1">
    <property type="nucleotide sequence ID" value="NZ_LT629803.1"/>
</dbReference>
<dbReference type="InterPro" id="IPR046673">
    <property type="entry name" value="ToxA_N"/>
</dbReference>
<evidence type="ECO:0000259" key="1">
    <source>
        <dbReference type="Pfam" id="PF20178"/>
    </source>
</evidence>
<dbReference type="GO" id="GO:0008237">
    <property type="term" value="F:metallopeptidase activity"/>
    <property type="evidence" value="ECO:0007669"/>
    <property type="project" value="InterPro"/>
</dbReference>
<proteinExistence type="predicted"/>
<comment type="caution">
    <text evidence="2">The sequence shown here is derived from an EMBL/GenBank/DDBJ whole genome shotgun (WGS) entry which is preliminary data.</text>
</comment>
<feature type="domain" description="Dermonecrotic toxin N-terminal" evidence="1">
    <location>
        <begin position="815"/>
        <end position="1040"/>
    </location>
</feature>
<dbReference type="Pfam" id="PF20178">
    <property type="entry name" value="ToxA_N"/>
    <property type="match status" value="1"/>
</dbReference>
<keyword evidence="3" id="KW-1185">Reference proteome</keyword>
<dbReference type="STRING" id="95300.SAMN05216558_2041"/>
<evidence type="ECO:0000313" key="2">
    <source>
        <dbReference type="EMBL" id="TDB60486.1"/>
    </source>
</evidence>
<dbReference type="Gene3D" id="3.40.390.10">
    <property type="entry name" value="Collagenase (Catalytic Domain)"/>
    <property type="match status" value="1"/>
</dbReference>
<dbReference type="Proteomes" id="UP000295254">
    <property type="component" value="Unassembled WGS sequence"/>
</dbReference>
<dbReference type="InterPro" id="IPR024079">
    <property type="entry name" value="MetalloPept_cat_dom_sf"/>
</dbReference>
<dbReference type="EMBL" id="RRZK01000023">
    <property type="protein sequence ID" value="TDB60486.1"/>
    <property type="molecule type" value="Genomic_DNA"/>
</dbReference>